<gene>
    <name evidence="2" type="ORF">AB4566_11715</name>
</gene>
<dbReference type="NCBIfam" id="TIGR02532">
    <property type="entry name" value="IV_pilin_GFxxxE"/>
    <property type="match status" value="1"/>
</dbReference>
<keyword evidence="1" id="KW-1133">Transmembrane helix</keyword>
<dbReference type="SUPFAM" id="SSF54523">
    <property type="entry name" value="Pili subunits"/>
    <property type="match status" value="1"/>
</dbReference>
<dbReference type="Pfam" id="PF07963">
    <property type="entry name" value="N_methyl"/>
    <property type="match status" value="1"/>
</dbReference>
<dbReference type="InterPro" id="IPR012902">
    <property type="entry name" value="N_methyl_site"/>
</dbReference>
<proteinExistence type="predicted"/>
<name>A0ABV4NCE8_9VIBR</name>
<dbReference type="InterPro" id="IPR045584">
    <property type="entry name" value="Pilin-like"/>
</dbReference>
<dbReference type="Gene3D" id="3.30.700.10">
    <property type="entry name" value="Glycoprotein, Type 4 Pilin"/>
    <property type="match status" value="1"/>
</dbReference>
<dbReference type="RefSeq" id="WP_372266211.1">
    <property type="nucleotide sequence ID" value="NZ_JBFRUW010000042.1"/>
</dbReference>
<comment type="caution">
    <text evidence="2">The sequence shown here is derived from an EMBL/GenBank/DDBJ whole genome shotgun (WGS) entry which is preliminary data.</text>
</comment>
<evidence type="ECO:0000313" key="3">
    <source>
        <dbReference type="Proteomes" id="UP001570417"/>
    </source>
</evidence>
<reference evidence="2 3" key="1">
    <citation type="journal article" date="2024" name="ISME J.">
        <title>Tailless and filamentous prophages are predominant in marine Vibrio.</title>
        <authorList>
            <person name="Steensen K."/>
            <person name="Seneca J."/>
            <person name="Bartlau N."/>
            <person name="Yu X.A."/>
            <person name="Hussain F.A."/>
            <person name="Polz M.F."/>
        </authorList>
    </citation>
    <scope>NUCLEOTIDE SEQUENCE [LARGE SCALE GENOMIC DNA]</scope>
    <source>
        <strain evidence="2 3">10N.222.51.A1</strain>
    </source>
</reference>
<keyword evidence="1" id="KW-0472">Membrane</keyword>
<organism evidence="2 3">
    <name type="scientific">Vibrio gallaecicus</name>
    <dbReference type="NCBI Taxonomy" id="552386"/>
    <lineage>
        <taxon>Bacteria</taxon>
        <taxon>Pseudomonadati</taxon>
        <taxon>Pseudomonadota</taxon>
        <taxon>Gammaproteobacteria</taxon>
        <taxon>Vibrionales</taxon>
        <taxon>Vibrionaceae</taxon>
        <taxon>Vibrio</taxon>
    </lineage>
</organism>
<protein>
    <submittedName>
        <fullName evidence="2">Type II secretion system protein</fullName>
    </submittedName>
</protein>
<evidence type="ECO:0000313" key="2">
    <source>
        <dbReference type="EMBL" id="MFA0568942.1"/>
    </source>
</evidence>
<keyword evidence="3" id="KW-1185">Reference proteome</keyword>
<dbReference type="Proteomes" id="UP001570417">
    <property type="component" value="Unassembled WGS sequence"/>
</dbReference>
<feature type="transmembrane region" description="Helical" evidence="1">
    <location>
        <begin position="6"/>
        <end position="27"/>
    </location>
</feature>
<dbReference type="EMBL" id="JBFRUW010000042">
    <property type="protein sequence ID" value="MFA0568942.1"/>
    <property type="molecule type" value="Genomic_DNA"/>
</dbReference>
<accession>A0ABV4NCE8</accession>
<evidence type="ECO:0000256" key="1">
    <source>
        <dbReference type="SAM" id="Phobius"/>
    </source>
</evidence>
<sequence length="185" mass="20284">MKDKKGFTFIELIVVISILAILSAVALPRYLSLKQDANTAIVENIAASFRYVVDNVRVNAILQGLDTQRDVAVSVEGVPINTYFGVPQEIWDERLGELFVAGITHVGNGYRDFGSSGVLSYKCTDPLCVIDQTPGSWISNDISGWGMFLFPESYTLTDKCYAYYAFEVVGSEVVSLETQSVVTGC</sequence>
<keyword evidence="1" id="KW-0812">Transmembrane</keyword>